<comment type="caution">
    <text evidence="4">The sequence shown here is derived from an EMBL/GenBank/DDBJ whole genome shotgun (WGS) entry which is preliminary data.</text>
</comment>
<dbReference type="SUPFAM" id="SSF49401">
    <property type="entry name" value="Bacterial adhesins"/>
    <property type="match status" value="1"/>
</dbReference>
<evidence type="ECO:0000313" key="4">
    <source>
        <dbReference type="EMBL" id="RXV69860.1"/>
    </source>
</evidence>
<evidence type="ECO:0000259" key="3">
    <source>
        <dbReference type="Pfam" id="PF00419"/>
    </source>
</evidence>
<organism evidence="4 5">
    <name type="scientific">Burkholderia stabilis</name>
    <dbReference type="NCBI Taxonomy" id="95485"/>
    <lineage>
        <taxon>Bacteria</taxon>
        <taxon>Pseudomonadati</taxon>
        <taxon>Pseudomonadota</taxon>
        <taxon>Betaproteobacteria</taxon>
        <taxon>Burkholderiales</taxon>
        <taxon>Burkholderiaceae</taxon>
        <taxon>Burkholderia</taxon>
        <taxon>Burkholderia cepacia complex</taxon>
    </lineage>
</organism>
<evidence type="ECO:0000313" key="5">
    <source>
        <dbReference type="Proteomes" id="UP000289650"/>
    </source>
</evidence>
<dbReference type="InterPro" id="IPR000259">
    <property type="entry name" value="Adhesion_dom_fimbrial"/>
</dbReference>
<feature type="signal peptide" evidence="2">
    <location>
        <begin position="1"/>
        <end position="21"/>
    </location>
</feature>
<dbReference type="PANTHER" id="PTHR33420:SF3">
    <property type="entry name" value="FIMBRIAL SUBUNIT ELFA"/>
    <property type="match status" value="1"/>
</dbReference>
<dbReference type="OrthoDB" id="8970959at2"/>
<dbReference type="Pfam" id="PF00419">
    <property type="entry name" value="Fimbrial"/>
    <property type="match status" value="1"/>
</dbReference>
<name>A0A4Q2AKY9_9BURK</name>
<reference evidence="4 5" key="1">
    <citation type="submission" date="2018-08" db="EMBL/GenBank/DDBJ databases">
        <title>Mountain-cultivated ginseng endophyte, Burkholderia stabilis and its activity against ginseng root rot disease.</title>
        <authorList>
            <person name="Tapan Kumar M."/>
            <person name="Bae H."/>
            <person name="Shanmugam G."/>
            <person name="Jeon J."/>
        </authorList>
    </citation>
    <scope>NUCLEOTIDE SEQUENCE [LARGE SCALE GENOMIC DNA]</scope>
    <source>
        <strain evidence="4 5">EB159</strain>
    </source>
</reference>
<gene>
    <name evidence="4" type="ORF">D1006_21110</name>
</gene>
<dbReference type="InterPro" id="IPR050263">
    <property type="entry name" value="Bact_Fimbrial_Adh_Pro"/>
</dbReference>
<dbReference type="Proteomes" id="UP000289650">
    <property type="component" value="Unassembled WGS sequence"/>
</dbReference>
<keyword evidence="1 2" id="KW-0732">Signal</keyword>
<dbReference type="GO" id="GO:0009289">
    <property type="term" value="C:pilus"/>
    <property type="evidence" value="ECO:0007669"/>
    <property type="project" value="InterPro"/>
</dbReference>
<dbReference type="Gene3D" id="2.60.40.1090">
    <property type="entry name" value="Fimbrial-type adhesion domain"/>
    <property type="match status" value="1"/>
</dbReference>
<dbReference type="AlphaFoldDB" id="A0A4Q2AKY9"/>
<dbReference type="EMBL" id="QWEX01000002">
    <property type="protein sequence ID" value="RXV69860.1"/>
    <property type="molecule type" value="Genomic_DNA"/>
</dbReference>
<evidence type="ECO:0000256" key="2">
    <source>
        <dbReference type="SAM" id="SignalP"/>
    </source>
</evidence>
<sequence length="298" mass="30585">MAVVKLAVAGIAMAASPVAWAAFITVHAFGQDISVPQHLPSGSVISRYYITPMQACGKATCTFRGINNYPAGSGSTGTGPIISTTVTGVSAQLLINGKGYKTGNYLSEQFSSSIEVQLLSSGQSIQSGSFGGTWYFTVFTAEVPDGARIYLSPNGKVTAIVGTCSAPNQTVTLPSARPSQFSGIGSTAGAKSFQLRVDNCPRGYNRIGYLLNPVGGAIVGSPGVLPLGAGSSAKGVRIRVEDDKGVAATFDTSIRVDAYDKATGGSYAIPMQASYIQTAAAITPGTVSGAMLVLLDYQ</sequence>
<dbReference type="InterPro" id="IPR008966">
    <property type="entry name" value="Adhesion_dom_sf"/>
</dbReference>
<dbReference type="GO" id="GO:0043709">
    <property type="term" value="P:cell adhesion involved in single-species biofilm formation"/>
    <property type="evidence" value="ECO:0007669"/>
    <property type="project" value="TreeGrafter"/>
</dbReference>
<feature type="domain" description="Fimbrial-type adhesion" evidence="3">
    <location>
        <begin position="166"/>
        <end position="298"/>
    </location>
</feature>
<feature type="chain" id="PRO_5020431464" evidence="2">
    <location>
        <begin position="22"/>
        <end position="298"/>
    </location>
</feature>
<proteinExistence type="predicted"/>
<accession>A0A4Q2AKY9</accession>
<dbReference type="RefSeq" id="WP_129515389.1">
    <property type="nucleotide sequence ID" value="NZ_QWEX01000002.1"/>
</dbReference>
<protein>
    <submittedName>
        <fullName evidence="4">Type 1 fimbrial protein</fullName>
    </submittedName>
</protein>
<evidence type="ECO:0000256" key="1">
    <source>
        <dbReference type="ARBA" id="ARBA00022729"/>
    </source>
</evidence>
<dbReference type="InterPro" id="IPR036937">
    <property type="entry name" value="Adhesion_dom_fimbrial_sf"/>
</dbReference>
<dbReference type="PANTHER" id="PTHR33420">
    <property type="entry name" value="FIMBRIAL SUBUNIT ELFA-RELATED"/>
    <property type="match status" value="1"/>
</dbReference>